<dbReference type="Proteomes" id="UP001174210">
    <property type="component" value="Unassembled WGS sequence"/>
</dbReference>
<organism evidence="3 4">
    <name type="scientific">Leifsonia virtsii</name>
    <dbReference type="NCBI Taxonomy" id="3035915"/>
    <lineage>
        <taxon>Bacteria</taxon>
        <taxon>Bacillati</taxon>
        <taxon>Actinomycetota</taxon>
        <taxon>Actinomycetes</taxon>
        <taxon>Micrococcales</taxon>
        <taxon>Microbacteriaceae</taxon>
        <taxon>Leifsonia</taxon>
    </lineage>
</organism>
<sequence length="403" mass="42594">MTEADTDTDAPEAAPEPEPAPARRPRRAALWVSATAFALLATAAGIGAGLGWQALAVQASAEAHQHLEAESKALDDVTGQRGMALDKAHASLSSIAGFAAQARPSYLGEATAAALTKAQAELTAKSEHLRQVSFDPPQVPVRSADLLPWTVLADVQHKAALTRSEEKTRKTRAAELKALQKAQHAFGTSVAAVYTELAAHGEQVLTADTSATYASKIVLRHAIDGGKADGSATGIRGSALLQIVSAIGGVDTAQAAGEAAKQDPAYPIRAQIEEYARSIAHGVTLDFEWHKEVSGLGDGWYSGTTQYHEEDGGWATIDLNFTIQDGWRDGDRDAKALVTHEVGHAQVVRPECKPLFDGPVFRDDDEMWATAWAIAMGFDTGGSGIEAYGRPTDQQIAVAGQCR</sequence>
<accession>A0ABT8IYM1</accession>
<proteinExistence type="predicted"/>
<feature type="transmembrane region" description="Helical" evidence="2">
    <location>
        <begin position="28"/>
        <end position="52"/>
    </location>
</feature>
<protein>
    <submittedName>
        <fullName evidence="3">Uncharacterized protein</fullName>
    </submittedName>
</protein>
<keyword evidence="2" id="KW-1133">Transmembrane helix</keyword>
<evidence type="ECO:0000256" key="1">
    <source>
        <dbReference type="SAM" id="MobiDB-lite"/>
    </source>
</evidence>
<feature type="compositionally biased region" description="Acidic residues" evidence="1">
    <location>
        <begin position="1"/>
        <end position="10"/>
    </location>
</feature>
<keyword evidence="2" id="KW-0472">Membrane</keyword>
<dbReference type="RefSeq" id="WP_301219263.1">
    <property type="nucleotide sequence ID" value="NZ_JAROCB010000003.1"/>
</dbReference>
<keyword evidence="2" id="KW-0812">Transmembrane</keyword>
<keyword evidence="4" id="KW-1185">Reference proteome</keyword>
<dbReference type="EMBL" id="JAROCB010000003">
    <property type="protein sequence ID" value="MDN4597912.1"/>
    <property type="molecule type" value="Genomic_DNA"/>
</dbReference>
<evidence type="ECO:0000313" key="3">
    <source>
        <dbReference type="EMBL" id="MDN4597912.1"/>
    </source>
</evidence>
<gene>
    <name evidence="3" type="ORF">P5G59_12225</name>
</gene>
<evidence type="ECO:0000313" key="4">
    <source>
        <dbReference type="Proteomes" id="UP001174210"/>
    </source>
</evidence>
<reference evidence="3" key="1">
    <citation type="submission" date="2023-03" db="EMBL/GenBank/DDBJ databases">
        <title>MT1 and MT2 Draft Genomes of Novel Species.</title>
        <authorList>
            <person name="Venkateswaran K."/>
        </authorList>
    </citation>
    <scope>NUCLEOTIDE SEQUENCE</scope>
    <source>
        <strain evidence="3">F6_8S_P_1A</strain>
    </source>
</reference>
<comment type="caution">
    <text evidence="3">The sequence shown here is derived from an EMBL/GenBank/DDBJ whole genome shotgun (WGS) entry which is preliminary data.</text>
</comment>
<evidence type="ECO:0000256" key="2">
    <source>
        <dbReference type="SAM" id="Phobius"/>
    </source>
</evidence>
<name>A0ABT8IYM1_9MICO</name>
<feature type="region of interest" description="Disordered" evidence="1">
    <location>
        <begin position="1"/>
        <end position="26"/>
    </location>
</feature>